<dbReference type="InterPro" id="IPR000073">
    <property type="entry name" value="AB_hydrolase_1"/>
</dbReference>
<evidence type="ECO:0000313" key="4">
    <source>
        <dbReference type="Proteomes" id="UP001215598"/>
    </source>
</evidence>
<dbReference type="Gene3D" id="3.40.50.1820">
    <property type="entry name" value="alpha/beta hydrolase"/>
    <property type="match status" value="1"/>
</dbReference>
<accession>A0AAD7JIV8</accession>
<comment type="caution">
    <text evidence="3">The sequence shown here is derived from an EMBL/GenBank/DDBJ whole genome shotgun (WGS) entry which is preliminary data.</text>
</comment>
<keyword evidence="4" id="KW-1185">Reference proteome</keyword>
<dbReference type="PANTHER" id="PTHR37471:SF1">
    <property type="entry name" value="AB HYDROLASE-1 DOMAIN-CONTAINING PROTEIN"/>
    <property type="match status" value="1"/>
</dbReference>
<dbReference type="EMBL" id="JARKIB010000025">
    <property type="protein sequence ID" value="KAJ7765779.1"/>
    <property type="molecule type" value="Genomic_DNA"/>
</dbReference>
<keyword evidence="1" id="KW-1133">Transmembrane helix</keyword>
<organism evidence="3 4">
    <name type="scientific">Mycena metata</name>
    <dbReference type="NCBI Taxonomy" id="1033252"/>
    <lineage>
        <taxon>Eukaryota</taxon>
        <taxon>Fungi</taxon>
        <taxon>Dikarya</taxon>
        <taxon>Basidiomycota</taxon>
        <taxon>Agaricomycotina</taxon>
        <taxon>Agaricomycetes</taxon>
        <taxon>Agaricomycetidae</taxon>
        <taxon>Agaricales</taxon>
        <taxon>Marasmiineae</taxon>
        <taxon>Mycenaceae</taxon>
        <taxon>Mycena</taxon>
    </lineage>
</organism>
<proteinExistence type="predicted"/>
<sequence>MIGQSLPEYYFIRTCILGLRLVAPVSAGYLLACAATGSIILSPVLLAVAACEASFYVVYFFRRRRLNRTPPPIPPRLTRAGRRQLFKKCASQLTEDYPSGWFLPPNSVIQRENLTEWILWALFATTPEHASPEWEEEIDEYIATVEESLGRKVEPGRAPGVQSLRLSFDPIHTLHRPLIWYMIVGLVDTLTSVLLLSLGFKHYSPPGFFRAFPPRPILSLFSKRAANPYFPYWYRPPRGDHTKNPIVFLHGIGIGLHPYVPLFRELLRADPTQSIVLIELLPVSMRITSPMPSRWKTLEAINNILSDLQIDKVTLAAHSYGTFLAAHIVSPPPDAESTGDPALTLNRRVAALVLIDPIPLLLHLPTVAHNFLYRSPGTRRANEWQLWYFASRDADVARVLGRCFFWEEGCIWREDLRRFSAAEGGRRVSVVLGGADQIVPSAEVRAYLTGDEAEVGEWARAGGGSERWVNRSGLLQVFWFAGLDHATVFETKERRKTLMRALEPYRASYGAVDGI</sequence>
<keyword evidence="1" id="KW-0472">Membrane</keyword>
<feature type="transmembrane region" description="Helical" evidence="1">
    <location>
        <begin position="38"/>
        <end position="61"/>
    </location>
</feature>
<evidence type="ECO:0000259" key="2">
    <source>
        <dbReference type="Pfam" id="PF12697"/>
    </source>
</evidence>
<dbReference type="PANTHER" id="PTHR37471">
    <property type="entry name" value="UNNAMED PRODUCT"/>
    <property type="match status" value="1"/>
</dbReference>
<dbReference type="Proteomes" id="UP001215598">
    <property type="component" value="Unassembled WGS sequence"/>
</dbReference>
<gene>
    <name evidence="3" type="ORF">B0H16DRAFT_1309990</name>
</gene>
<evidence type="ECO:0000313" key="3">
    <source>
        <dbReference type="EMBL" id="KAJ7765779.1"/>
    </source>
</evidence>
<keyword evidence="1" id="KW-0812">Transmembrane</keyword>
<feature type="domain" description="AB hydrolase-1" evidence="2">
    <location>
        <begin position="246"/>
        <end position="446"/>
    </location>
</feature>
<dbReference type="SUPFAM" id="SSF53474">
    <property type="entry name" value="alpha/beta-Hydrolases"/>
    <property type="match status" value="1"/>
</dbReference>
<dbReference type="Pfam" id="PF12697">
    <property type="entry name" value="Abhydrolase_6"/>
    <property type="match status" value="1"/>
</dbReference>
<protein>
    <recommendedName>
        <fullName evidence="2">AB hydrolase-1 domain-containing protein</fullName>
    </recommendedName>
</protein>
<reference evidence="3" key="1">
    <citation type="submission" date="2023-03" db="EMBL/GenBank/DDBJ databases">
        <title>Massive genome expansion in bonnet fungi (Mycena s.s.) driven by repeated elements and novel gene families across ecological guilds.</title>
        <authorList>
            <consortium name="Lawrence Berkeley National Laboratory"/>
            <person name="Harder C.B."/>
            <person name="Miyauchi S."/>
            <person name="Viragh M."/>
            <person name="Kuo A."/>
            <person name="Thoen E."/>
            <person name="Andreopoulos B."/>
            <person name="Lu D."/>
            <person name="Skrede I."/>
            <person name="Drula E."/>
            <person name="Henrissat B."/>
            <person name="Morin E."/>
            <person name="Kohler A."/>
            <person name="Barry K."/>
            <person name="LaButti K."/>
            <person name="Morin E."/>
            <person name="Salamov A."/>
            <person name="Lipzen A."/>
            <person name="Mereny Z."/>
            <person name="Hegedus B."/>
            <person name="Baldrian P."/>
            <person name="Stursova M."/>
            <person name="Weitz H."/>
            <person name="Taylor A."/>
            <person name="Grigoriev I.V."/>
            <person name="Nagy L.G."/>
            <person name="Martin F."/>
            <person name="Kauserud H."/>
        </authorList>
    </citation>
    <scope>NUCLEOTIDE SEQUENCE</scope>
    <source>
        <strain evidence="3">CBHHK182m</strain>
    </source>
</reference>
<feature type="transmembrane region" description="Helical" evidence="1">
    <location>
        <begin position="178"/>
        <end position="200"/>
    </location>
</feature>
<name>A0AAD7JIV8_9AGAR</name>
<dbReference type="InterPro" id="IPR029058">
    <property type="entry name" value="AB_hydrolase_fold"/>
</dbReference>
<dbReference type="AlphaFoldDB" id="A0AAD7JIV8"/>
<evidence type="ECO:0000256" key="1">
    <source>
        <dbReference type="SAM" id="Phobius"/>
    </source>
</evidence>